<proteinExistence type="predicted"/>
<dbReference type="Proteomes" id="UP000295507">
    <property type="component" value="Unassembled WGS sequence"/>
</dbReference>
<keyword evidence="1" id="KW-1133">Transmembrane helix</keyword>
<keyword evidence="1" id="KW-0472">Membrane</keyword>
<gene>
    <name evidence="2" type="ORF">EV129_101420</name>
</gene>
<dbReference type="EMBL" id="SMBK01000001">
    <property type="protein sequence ID" value="TCU41133.1"/>
    <property type="molecule type" value="Genomic_DNA"/>
</dbReference>
<feature type="transmembrane region" description="Helical" evidence="1">
    <location>
        <begin position="15"/>
        <end position="36"/>
    </location>
</feature>
<sequence length="40" mass="4399">MLRQTYDPKVTRELAVMRIVFPLVGLVICISALLLASGNP</sequence>
<comment type="caution">
    <text evidence="2">The sequence shown here is derived from an EMBL/GenBank/DDBJ whole genome shotgun (WGS) entry which is preliminary data.</text>
</comment>
<dbReference type="AlphaFoldDB" id="A0A4R3RXX5"/>
<evidence type="ECO:0000313" key="2">
    <source>
        <dbReference type="EMBL" id="TCU41133.1"/>
    </source>
</evidence>
<evidence type="ECO:0000313" key="3">
    <source>
        <dbReference type="Proteomes" id="UP000295507"/>
    </source>
</evidence>
<name>A0A4R3RXX5_9HYPH</name>
<evidence type="ECO:0000256" key="1">
    <source>
        <dbReference type="SAM" id="Phobius"/>
    </source>
</evidence>
<accession>A0A4R3RXX5</accession>
<keyword evidence="1" id="KW-0812">Transmembrane</keyword>
<reference evidence="2 3" key="1">
    <citation type="submission" date="2019-03" db="EMBL/GenBank/DDBJ databases">
        <title>Genomic Encyclopedia of Type Strains, Phase IV (KMG-V): Genome sequencing to study the core and pangenomes of soil and plant-associated prokaryotes.</title>
        <authorList>
            <person name="Whitman W."/>
        </authorList>
    </citation>
    <scope>NUCLEOTIDE SEQUENCE [LARGE SCALE GENOMIC DNA]</scope>
    <source>
        <strain evidence="2 3">IE4868</strain>
    </source>
</reference>
<organism evidence="2 3">
    <name type="scientific">Rhizobium azibense</name>
    <dbReference type="NCBI Taxonomy" id="1136135"/>
    <lineage>
        <taxon>Bacteria</taxon>
        <taxon>Pseudomonadati</taxon>
        <taxon>Pseudomonadota</taxon>
        <taxon>Alphaproteobacteria</taxon>
        <taxon>Hyphomicrobiales</taxon>
        <taxon>Rhizobiaceae</taxon>
        <taxon>Rhizobium/Agrobacterium group</taxon>
        <taxon>Rhizobium</taxon>
    </lineage>
</organism>
<protein>
    <submittedName>
        <fullName evidence="2">Uncharacterized protein</fullName>
    </submittedName>
</protein>